<dbReference type="STRING" id="355243.SAMN03080615_03983"/>
<evidence type="ECO:0000313" key="7">
    <source>
        <dbReference type="EMBL" id="SER11413.1"/>
    </source>
</evidence>
<comment type="caution">
    <text evidence="6">Lacks conserved residue(s) required for the propagation of feature annotation.</text>
</comment>
<keyword evidence="8" id="KW-1185">Reference proteome</keyword>
<name>A0A1H9LKH2_9GAMM</name>
<protein>
    <recommendedName>
        <fullName evidence="6">SURF1-like protein</fullName>
    </recommendedName>
</protein>
<dbReference type="Pfam" id="PF02104">
    <property type="entry name" value="SURF1"/>
    <property type="match status" value="1"/>
</dbReference>
<dbReference type="Proteomes" id="UP000198749">
    <property type="component" value="Unassembled WGS sequence"/>
</dbReference>
<dbReference type="PANTHER" id="PTHR23427:SF2">
    <property type="entry name" value="SURFEIT LOCUS PROTEIN 1"/>
    <property type="match status" value="1"/>
</dbReference>
<dbReference type="GO" id="GO:0005886">
    <property type="term" value="C:plasma membrane"/>
    <property type="evidence" value="ECO:0007669"/>
    <property type="project" value="UniProtKB-SubCell"/>
</dbReference>
<evidence type="ECO:0000313" key="8">
    <source>
        <dbReference type="Proteomes" id="UP000198749"/>
    </source>
</evidence>
<dbReference type="OrthoDB" id="9789940at2"/>
<comment type="subcellular location">
    <subcellularLocation>
        <location evidence="6">Cell membrane</location>
        <topology evidence="6">Multi-pass membrane protein</topology>
    </subcellularLocation>
    <subcellularLocation>
        <location evidence="1">Membrane</location>
    </subcellularLocation>
</comment>
<evidence type="ECO:0000256" key="6">
    <source>
        <dbReference type="RuleBase" id="RU363076"/>
    </source>
</evidence>
<evidence type="ECO:0000256" key="5">
    <source>
        <dbReference type="ARBA" id="ARBA00023136"/>
    </source>
</evidence>
<evidence type="ECO:0000256" key="1">
    <source>
        <dbReference type="ARBA" id="ARBA00004370"/>
    </source>
</evidence>
<dbReference type="CDD" id="cd06662">
    <property type="entry name" value="SURF1"/>
    <property type="match status" value="1"/>
</dbReference>
<dbReference type="PANTHER" id="PTHR23427">
    <property type="entry name" value="SURFEIT LOCUS PROTEIN"/>
    <property type="match status" value="1"/>
</dbReference>
<evidence type="ECO:0000256" key="2">
    <source>
        <dbReference type="ARBA" id="ARBA00007165"/>
    </source>
</evidence>
<dbReference type="PROSITE" id="PS50895">
    <property type="entry name" value="SURF1"/>
    <property type="match status" value="1"/>
</dbReference>
<keyword evidence="5 6" id="KW-0472">Membrane</keyword>
<feature type="transmembrane region" description="Helical" evidence="6">
    <location>
        <begin position="221"/>
        <end position="240"/>
    </location>
</feature>
<gene>
    <name evidence="7" type="ORF">SAMN03080615_03983</name>
</gene>
<dbReference type="AlphaFoldDB" id="A0A1H9LKH2"/>
<dbReference type="RefSeq" id="WP_091361715.1">
    <property type="nucleotide sequence ID" value="NZ_AP025284.1"/>
</dbReference>
<keyword evidence="6" id="KW-1003">Cell membrane</keyword>
<reference evidence="8" key="1">
    <citation type="submission" date="2016-10" db="EMBL/GenBank/DDBJ databases">
        <authorList>
            <person name="Varghese N."/>
            <person name="Submissions S."/>
        </authorList>
    </citation>
    <scope>NUCLEOTIDE SEQUENCE [LARGE SCALE GENOMIC DNA]</scope>
    <source>
        <strain evidence="8">DSM 18887</strain>
    </source>
</reference>
<sequence length="247" mass="28263">MSKTVLKHASMSKVQRLPLSKWVIVTLTVLLIPLLLWLGVWQLQRAAEKQQLLDRWNSARTNLTALPESVTDSVGVHLRGRFVPEVIYLLDNRTREGRAGYEVVVPFKAEKSMREERLVLVNLGWIAASQYRDQLPEIDLPQKVVSLSGRLVTPSAPLQLLPDTWSQSGLVRIQQLDMTRLRLRHPGLYPAVIRLEKPLLPELRVGWPVVTMLPERHIGYAVQWFGLALVLMGGCGWLIWHRRQEVL</sequence>
<evidence type="ECO:0000256" key="3">
    <source>
        <dbReference type="ARBA" id="ARBA00022692"/>
    </source>
</evidence>
<organism evidence="7 8">
    <name type="scientific">Amphritea atlantica</name>
    <dbReference type="NCBI Taxonomy" id="355243"/>
    <lineage>
        <taxon>Bacteria</taxon>
        <taxon>Pseudomonadati</taxon>
        <taxon>Pseudomonadota</taxon>
        <taxon>Gammaproteobacteria</taxon>
        <taxon>Oceanospirillales</taxon>
        <taxon>Oceanospirillaceae</taxon>
        <taxon>Amphritea</taxon>
    </lineage>
</organism>
<accession>A0A1H9LKH2</accession>
<dbReference type="EMBL" id="FOGB01000017">
    <property type="protein sequence ID" value="SER11413.1"/>
    <property type="molecule type" value="Genomic_DNA"/>
</dbReference>
<keyword evidence="4 6" id="KW-1133">Transmembrane helix</keyword>
<proteinExistence type="inferred from homology"/>
<comment type="similarity">
    <text evidence="2 6">Belongs to the SURF1 family.</text>
</comment>
<dbReference type="InterPro" id="IPR002994">
    <property type="entry name" value="Surf1/Shy1"/>
</dbReference>
<keyword evidence="3 6" id="KW-0812">Transmembrane</keyword>
<dbReference type="InterPro" id="IPR045214">
    <property type="entry name" value="Surf1/Surf4"/>
</dbReference>
<evidence type="ECO:0000256" key="4">
    <source>
        <dbReference type="ARBA" id="ARBA00022989"/>
    </source>
</evidence>